<dbReference type="InterPro" id="IPR025850">
    <property type="entry name" value="SUKH-3"/>
</dbReference>
<dbReference type="AlphaFoldDB" id="A0A6G2BEP4"/>
<protein>
    <submittedName>
        <fullName evidence="1">Uncharacterized protein</fullName>
    </submittedName>
</protein>
<proteinExistence type="predicted"/>
<dbReference type="RefSeq" id="WP_155071578.1">
    <property type="nucleotide sequence ID" value="NZ_WIXO01000001.1"/>
</dbReference>
<sequence>MVTTGSRVVPVRTCFPRELGEELFPLGFDTHDGAVMLVDGRGRFLLVHHTGNYCLADDALRAVWNFMRAETRDAEDFRA</sequence>
<dbReference type="Proteomes" id="UP000473014">
    <property type="component" value="Unassembled WGS sequence"/>
</dbReference>
<dbReference type="EMBL" id="WIXO01000001">
    <property type="protein sequence ID" value="MTE20533.1"/>
    <property type="molecule type" value="Genomic_DNA"/>
</dbReference>
<keyword evidence="2" id="KW-1185">Reference proteome</keyword>
<reference evidence="1 2" key="1">
    <citation type="submission" date="2019-11" db="EMBL/GenBank/DDBJ databases">
        <authorList>
            <person name="Yuan L."/>
        </authorList>
    </citation>
    <scope>NUCLEOTIDE SEQUENCE [LARGE SCALE GENOMIC DNA]</scope>
    <source>
        <strain evidence="1 2">TRM43335</strain>
    </source>
</reference>
<gene>
    <name evidence="1" type="ORF">F0L17_15750</name>
</gene>
<organism evidence="1 2">
    <name type="scientific">Streptomyces taklimakanensis</name>
    <dbReference type="NCBI Taxonomy" id="2569853"/>
    <lineage>
        <taxon>Bacteria</taxon>
        <taxon>Bacillati</taxon>
        <taxon>Actinomycetota</taxon>
        <taxon>Actinomycetes</taxon>
        <taxon>Kitasatosporales</taxon>
        <taxon>Streptomycetaceae</taxon>
        <taxon>Streptomyces</taxon>
    </lineage>
</organism>
<name>A0A6G2BEP4_9ACTN</name>
<evidence type="ECO:0000313" key="1">
    <source>
        <dbReference type="EMBL" id="MTE20533.1"/>
    </source>
</evidence>
<dbReference type="Pfam" id="PF14433">
    <property type="entry name" value="SUKH-3"/>
    <property type="match status" value="1"/>
</dbReference>
<evidence type="ECO:0000313" key="2">
    <source>
        <dbReference type="Proteomes" id="UP000473014"/>
    </source>
</evidence>
<dbReference type="OrthoDB" id="4556695at2"/>
<accession>A0A6G2BEP4</accession>
<comment type="caution">
    <text evidence="1">The sequence shown here is derived from an EMBL/GenBank/DDBJ whole genome shotgun (WGS) entry which is preliminary data.</text>
</comment>